<evidence type="ECO:0000313" key="2">
    <source>
        <dbReference type="Proteomes" id="UP000320653"/>
    </source>
</evidence>
<dbReference type="Proteomes" id="UP000320653">
    <property type="component" value="Unassembled WGS sequence"/>
</dbReference>
<evidence type="ECO:0008006" key="3">
    <source>
        <dbReference type="Google" id="ProtNLM"/>
    </source>
</evidence>
<evidence type="ECO:0000313" key="1">
    <source>
        <dbReference type="EMBL" id="TWF46555.1"/>
    </source>
</evidence>
<dbReference type="AlphaFoldDB" id="A0A561Q877"/>
<protein>
    <recommendedName>
        <fullName evidence="3">AIG2 family protein</fullName>
    </recommendedName>
</protein>
<organism evidence="1 2">
    <name type="scientific">Neorhizobium alkalisoli</name>
    <dbReference type="NCBI Taxonomy" id="528178"/>
    <lineage>
        <taxon>Bacteria</taxon>
        <taxon>Pseudomonadati</taxon>
        <taxon>Pseudomonadota</taxon>
        <taxon>Alphaproteobacteria</taxon>
        <taxon>Hyphomicrobiales</taxon>
        <taxon>Rhizobiaceae</taxon>
        <taxon>Rhizobium/Agrobacterium group</taxon>
        <taxon>Neorhizobium</taxon>
    </lineage>
</organism>
<name>A0A561Q877_9HYPH</name>
<accession>A0A561Q877</accession>
<proteinExistence type="predicted"/>
<reference evidence="1 2" key="1">
    <citation type="submission" date="2019-06" db="EMBL/GenBank/DDBJ databases">
        <title>Sorghum-associated microbial communities from plants grown in Nebraska, USA.</title>
        <authorList>
            <person name="Schachtman D."/>
        </authorList>
    </citation>
    <scope>NUCLEOTIDE SEQUENCE [LARGE SCALE GENOMIC DNA]</scope>
    <source>
        <strain evidence="1 2">1225</strain>
    </source>
</reference>
<gene>
    <name evidence="1" type="ORF">FHW37_114124</name>
</gene>
<comment type="caution">
    <text evidence="1">The sequence shown here is derived from an EMBL/GenBank/DDBJ whole genome shotgun (WGS) entry which is preliminary data.</text>
</comment>
<sequence length="51" mass="5610">MTDHVLLFSYGTLQYPEVQKASFGRLLEGTDDAILGFLHSGNLGKIQRQSG</sequence>
<keyword evidence="2" id="KW-1185">Reference proteome</keyword>
<dbReference type="RefSeq" id="WP_210249346.1">
    <property type="nucleotide sequence ID" value="NZ_VIWP01000014.1"/>
</dbReference>
<dbReference type="EMBL" id="VIWP01000014">
    <property type="protein sequence ID" value="TWF46555.1"/>
    <property type="molecule type" value="Genomic_DNA"/>
</dbReference>